<sequence>MNERVSLLLGAYESTYRGVREVIRELDQAVSLARGVDSDARSRTNRVIEELIGINQEIHAIGKSVEGVKSNG</sequence>
<evidence type="ECO:0000313" key="1">
    <source>
        <dbReference type="EMBL" id="ANN19742.1"/>
    </source>
</evidence>
<evidence type="ECO:0000313" key="2">
    <source>
        <dbReference type="Proteomes" id="UP000093695"/>
    </source>
</evidence>
<keyword evidence="2" id="KW-1185">Reference proteome</keyword>
<proteinExistence type="predicted"/>
<dbReference type="STRING" id="31958.SD37_31730"/>
<reference evidence="1 2" key="1">
    <citation type="journal article" date="2015" name="Genome Announc.">
        <title>Draft Genome Sequence of Norvancomycin-Producing Strain Amycolatopsis orientalis CPCC200066.</title>
        <authorList>
            <person name="Lei X."/>
            <person name="Yuan F."/>
            <person name="Shi Y."/>
            <person name="Li X."/>
            <person name="Wang L."/>
            <person name="Hong B."/>
        </authorList>
    </citation>
    <scope>NUCLEOTIDE SEQUENCE [LARGE SCALE GENOMIC DNA]</scope>
    <source>
        <strain evidence="1 2">B-37</strain>
    </source>
</reference>
<accession>A0A193C5I3</accession>
<dbReference type="AlphaFoldDB" id="A0A193C5I3"/>
<protein>
    <submittedName>
        <fullName evidence="1">Uncharacterized protein</fullName>
    </submittedName>
</protein>
<dbReference type="KEGG" id="aori:SD37_31730"/>
<dbReference type="RefSeq" id="WP_037317184.1">
    <property type="nucleotide sequence ID" value="NZ_CP016174.1"/>
</dbReference>
<gene>
    <name evidence="1" type="ORF">SD37_31730</name>
</gene>
<dbReference type="Proteomes" id="UP000093695">
    <property type="component" value="Chromosome"/>
</dbReference>
<organism evidence="1 2">
    <name type="scientific">Amycolatopsis orientalis</name>
    <name type="common">Nocardia orientalis</name>
    <dbReference type="NCBI Taxonomy" id="31958"/>
    <lineage>
        <taxon>Bacteria</taxon>
        <taxon>Bacillati</taxon>
        <taxon>Actinomycetota</taxon>
        <taxon>Actinomycetes</taxon>
        <taxon>Pseudonocardiales</taxon>
        <taxon>Pseudonocardiaceae</taxon>
        <taxon>Amycolatopsis</taxon>
    </lineage>
</organism>
<name>A0A193C5I3_AMYOR</name>
<dbReference type="EMBL" id="CP016174">
    <property type="protein sequence ID" value="ANN19742.1"/>
    <property type="molecule type" value="Genomic_DNA"/>
</dbReference>